<evidence type="ECO:0000313" key="4">
    <source>
        <dbReference type="Proteomes" id="UP000324222"/>
    </source>
</evidence>
<reference evidence="3 4" key="1">
    <citation type="submission" date="2019-05" db="EMBL/GenBank/DDBJ databases">
        <title>Another draft genome of Portunus trituberculatus and its Hox gene families provides insights of decapod evolution.</title>
        <authorList>
            <person name="Jeong J.-H."/>
            <person name="Song I."/>
            <person name="Kim S."/>
            <person name="Choi T."/>
            <person name="Kim D."/>
            <person name="Ryu S."/>
            <person name="Kim W."/>
        </authorList>
    </citation>
    <scope>NUCLEOTIDE SEQUENCE [LARGE SCALE GENOMIC DNA]</scope>
    <source>
        <tissue evidence="3">Muscle</tissue>
    </source>
</reference>
<dbReference type="EMBL" id="VSRR010040693">
    <property type="protein sequence ID" value="MPC75254.1"/>
    <property type="molecule type" value="Genomic_DNA"/>
</dbReference>
<comment type="caution">
    <text evidence="3">The sequence shown here is derived from an EMBL/GenBank/DDBJ whole genome shotgun (WGS) entry which is preliminary data.</text>
</comment>
<gene>
    <name evidence="3" type="ORF">E2C01_069638</name>
</gene>
<sequence>MAGLDLLIISLYMYIVGRAFAEAGQEVREETEEARERWKKAEMDVAKQAEIYRNKRLMEKILEKERGFEIAGTLHGGISAPLTPGEASGEDSDRTPAEKGNAGSLTSKVSSVFAFFKSKRD</sequence>
<organism evidence="3 4">
    <name type="scientific">Portunus trituberculatus</name>
    <name type="common">Swimming crab</name>
    <name type="synonym">Neptunus trituberculatus</name>
    <dbReference type="NCBI Taxonomy" id="210409"/>
    <lineage>
        <taxon>Eukaryota</taxon>
        <taxon>Metazoa</taxon>
        <taxon>Ecdysozoa</taxon>
        <taxon>Arthropoda</taxon>
        <taxon>Crustacea</taxon>
        <taxon>Multicrustacea</taxon>
        <taxon>Malacostraca</taxon>
        <taxon>Eumalacostraca</taxon>
        <taxon>Eucarida</taxon>
        <taxon>Decapoda</taxon>
        <taxon>Pleocyemata</taxon>
        <taxon>Brachyura</taxon>
        <taxon>Eubrachyura</taxon>
        <taxon>Portunoidea</taxon>
        <taxon>Portunidae</taxon>
        <taxon>Portuninae</taxon>
        <taxon>Portunus</taxon>
    </lineage>
</organism>
<name>A0A5B7I3C3_PORTR</name>
<dbReference type="Proteomes" id="UP000324222">
    <property type="component" value="Unassembled WGS sequence"/>
</dbReference>
<proteinExistence type="predicted"/>
<accession>A0A5B7I3C3</accession>
<keyword evidence="4" id="KW-1185">Reference proteome</keyword>
<keyword evidence="2" id="KW-0732">Signal</keyword>
<evidence type="ECO:0000313" key="3">
    <source>
        <dbReference type="EMBL" id="MPC75254.1"/>
    </source>
</evidence>
<evidence type="ECO:0000256" key="2">
    <source>
        <dbReference type="SAM" id="SignalP"/>
    </source>
</evidence>
<feature type="region of interest" description="Disordered" evidence="1">
    <location>
        <begin position="75"/>
        <end position="105"/>
    </location>
</feature>
<protein>
    <recommendedName>
        <fullName evidence="5">Selenoprotein S</fullName>
    </recommendedName>
</protein>
<evidence type="ECO:0008006" key="5">
    <source>
        <dbReference type="Google" id="ProtNLM"/>
    </source>
</evidence>
<feature type="signal peptide" evidence="2">
    <location>
        <begin position="1"/>
        <end position="21"/>
    </location>
</feature>
<dbReference type="AlphaFoldDB" id="A0A5B7I3C3"/>
<evidence type="ECO:0000256" key="1">
    <source>
        <dbReference type="SAM" id="MobiDB-lite"/>
    </source>
</evidence>
<feature type="chain" id="PRO_5022862433" description="Selenoprotein S" evidence="2">
    <location>
        <begin position="22"/>
        <end position="121"/>
    </location>
</feature>